<keyword evidence="4" id="KW-1185">Reference proteome</keyword>
<reference evidence="3 4" key="1">
    <citation type="submission" date="2016-06" db="EMBL/GenBank/DDBJ databases">
        <authorList>
            <person name="Kjaerup R.B."/>
            <person name="Dalgaard T.S."/>
            <person name="Juul-Madsen H.R."/>
        </authorList>
    </citation>
    <scope>NUCLEOTIDE SEQUENCE [LARGE SCALE GENOMIC DNA]</scope>
    <source>
        <strain evidence="3">2</strain>
    </source>
</reference>
<feature type="transmembrane region" description="Helical" evidence="1">
    <location>
        <begin position="47"/>
        <end position="68"/>
    </location>
</feature>
<dbReference type="InterPro" id="IPR018677">
    <property type="entry name" value="DUF2157"/>
</dbReference>
<dbReference type="RefSeq" id="WP_186410342.1">
    <property type="nucleotide sequence ID" value="NZ_FLQY01000079.1"/>
</dbReference>
<feature type="transmembrane region" description="Helical" evidence="1">
    <location>
        <begin position="270"/>
        <end position="294"/>
    </location>
</feature>
<proteinExistence type="predicted"/>
<dbReference type="AlphaFoldDB" id="A0A1A8XMU8"/>
<evidence type="ECO:0000313" key="4">
    <source>
        <dbReference type="Proteomes" id="UP000199600"/>
    </source>
</evidence>
<evidence type="ECO:0000313" key="3">
    <source>
        <dbReference type="EMBL" id="SBT05976.1"/>
    </source>
</evidence>
<evidence type="ECO:0000256" key="1">
    <source>
        <dbReference type="SAM" id="Phobius"/>
    </source>
</evidence>
<keyword evidence="1" id="KW-0472">Membrane</keyword>
<feature type="transmembrane region" description="Helical" evidence="1">
    <location>
        <begin position="103"/>
        <end position="123"/>
    </location>
</feature>
<dbReference type="EMBL" id="FLQY01000079">
    <property type="protein sequence ID" value="SBT05976.1"/>
    <property type="molecule type" value="Genomic_DNA"/>
</dbReference>
<feature type="transmembrane region" description="Helical" evidence="1">
    <location>
        <begin position="300"/>
        <end position="321"/>
    </location>
</feature>
<feature type="transmembrane region" description="Helical" evidence="1">
    <location>
        <begin position="153"/>
        <end position="172"/>
    </location>
</feature>
<dbReference type="Pfam" id="PF09925">
    <property type="entry name" value="DUF2157"/>
    <property type="match status" value="1"/>
</dbReference>
<feature type="transmembrane region" description="Helical" evidence="1">
    <location>
        <begin position="184"/>
        <end position="202"/>
    </location>
</feature>
<evidence type="ECO:0000259" key="2">
    <source>
        <dbReference type="Pfam" id="PF09925"/>
    </source>
</evidence>
<accession>A0A1A8XMU8</accession>
<feature type="transmembrane region" description="Helical" evidence="1">
    <location>
        <begin position="214"/>
        <end position="236"/>
    </location>
</feature>
<feature type="domain" description="DUF2157" evidence="2">
    <location>
        <begin position="14"/>
        <end position="153"/>
    </location>
</feature>
<sequence length="337" mass="37871">MTPLTARRYLESLARNGQLTAKGLDFALHRIGVFPDAANWKRFADRLLLWAGILLLLASVVFFFAFNWNELHRFTKISLVVLPLVISSSMMAYTGIERAVGKAWLGAGVVLTGVLLAVIGQIYQTGADSELLFAGWALLALPWVVIARAPWVWLFWLVLLNTSLALFLVGRFDIWMVLIYSDAIFWGPLLLNALALFLWEFYWPRIAWMRARYAPRFIVFLAAVAATGLGVSWWFLVKRTGWQLMHYAPIAYLPWLFLTVWYYRTRRKDIVPLVASALSCIAVLTAGLISGMFGKKYLDVTSFFVIGAVVAAMTAAAAIWLRHTSSKWAKARGVGDA</sequence>
<feature type="transmembrane region" description="Helical" evidence="1">
    <location>
        <begin position="242"/>
        <end position="263"/>
    </location>
</feature>
<dbReference type="Proteomes" id="UP000199600">
    <property type="component" value="Unassembled WGS sequence"/>
</dbReference>
<gene>
    <name evidence="3" type="ORF">PROAA_170044</name>
</gene>
<feature type="transmembrane region" description="Helical" evidence="1">
    <location>
        <begin position="129"/>
        <end position="146"/>
    </location>
</feature>
<keyword evidence="1" id="KW-0812">Transmembrane</keyword>
<feature type="transmembrane region" description="Helical" evidence="1">
    <location>
        <begin position="74"/>
        <end position="96"/>
    </location>
</feature>
<keyword evidence="1" id="KW-1133">Transmembrane helix</keyword>
<name>A0A1A8XMU8_9RHOO</name>
<protein>
    <recommendedName>
        <fullName evidence="2">DUF2157 domain-containing protein</fullName>
    </recommendedName>
</protein>
<organism evidence="3 4">
    <name type="scientific">Candidatus Propionivibrio aalborgensis</name>
    <dbReference type="NCBI Taxonomy" id="1860101"/>
    <lineage>
        <taxon>Bacteria</taxon>
        <taxon>Pseudomonadati</taxon>
        <taxon>Pseudomonadota</taxon>
        <taxon>Betaproteobacteria</taxon>
        <taxon>Rhodocyclales</taxon>
        <taxon>Rhodocyclaceae</taxon>
        <taxon>Propionivibrio</taxon>
    </lineage>
</organism>